<reference evidence="3 4" key="1">
    <citation type="journal article" date="2010" name="Stand. Genomic Sci.">
        <title>Complete genome sequence of Haliangium ochraceum type strain (SMP-2).</title>
        <authorList>
            <consortium name="US DOE Joint Genome Institute (JGI-PGF)"/>
            <person name="Ivanova N."/>
            <person name="Daum C."/>
            <person name="Lang E."/>
            <person name="Abt B."/>
            <person name="Kopitz M."/>
            <person name="Saunders E."/>
            <person name="Lapidus A."/>
            <person name="Lucas S."/>
            <person name="Glavina Del Rio T."/>
            <person name="Nolan M."/>
            <person name="Tice H."/>
            <person name="Copeland A."/>
            <person name="Cheng J.F."/>
            <person name="Chen F."/>
            <person name="Bruce D."/>
            <person name="Goodwin L."/>
            <person name="Pitluck S."/>
            <person name="Mavromatis K."/>
            <person name="Pati A."/>
            <person name="Mikhailova N."/>
            <person name="Chen A."/>
            <person name="Palaniappan K."/>
            <person name="Land M."/>
            <person name="Hauser L."/>
            <person name="Chang Y.J."/>
            <person name="Jeffries C.D."/>
            <person name="Detter J.C."/>
            <person name="Brettin T."/>
            <person name="Rohde M."/>
            <person name="Goker M."/>
            <person name="Bristow J."/>
            <person name="Markowitz V."/>
            <person name="Eisen J.A."/>
            <person name="Hugenholtz P."/>
            <person name="Kyrpides N.C."/>
            <person name="Klenk H.P."/>
        </authorList>
    </citation>
    <scope>NUCLEOTIDE SEQUENCE [LARGE SCALE GENOMIC DNA]</scope>
    <source>
        <strain evidence="4">DSM 14365 / CIP 107738 / JCM 11303 / AJ 13395 / SMP-2</strain>
    </source>
</reference>
<dbReference type="SUPFAM" id="SSF56801">
    <property type="entry name" value="Acetyl-CoA synthetase-like"/>
    <property type="match status" value="1"/>
</dbReference>
<evidence type="ECO:0000313" key="3">
    <source>
        <dbReference type="EMBL" id="ACY18995.1"/>
    </source>
</evidence>
<dbReference type="Proteomes" id="UP000001880">
    <property type="component" value="Chromosome"/>
</dbReference>
<dbReference type="OrthoDB" id="9803968at2"/>
<dbReference type="InterPro" id="IPR042099">
    <property type="entry name" value="ANL_N_sf"/>
</dbReference>
<dbReference type="HOGENOM" id="CLU_578480_0_0_7"/>
<feature type="domain" description="AMP-dependent synthetase/ligase" evidence="1">
    <location>
        <begin position="23"/>
        <end position="351"/>
    </location>
</feature>
<dbReference type="InterPro" id="IPR000873">
    <property type="entry name" value="AMP-dep_synth/lig_dom"/>
</dbReference>
<protein>
    <submittedName>
        <fullName evidence="3">AMP-dependent synthetase and ligase</fullName>
    </submittedName>
</protein>
<evidence type="ECO:0000259" key="1">
    <source>
        <dbReference type="Pfam" id="PF00501"/>
    </source>
</evidence>
<evidence type="ECO:0000313" key="4">
    <source>
        <dbReference type="Proteomes" id="UP000001880"/>
    </source>
</evidence>
<dbReference type="EMBL" id="CP001804">
    <property type="protein sequence ID" value="ACY18995.1"/>
    <property type="molecule type" value="Genomic_DNA"/>
</dbReference>
<evidence type="ECO:0000259" key="2">
    <source>
        <dbReference type="Pfam" id="PF13193"/>
    </source>
</evidence>
<dbReference type="AlphaFoldDB" id="D0LRK3"/>
<name>D0LRK3_HALO1</name>
<dbReference type="KEGG" id="hoh:Hoch_6526"/>
<dbReference type="PANTHER" id="PTHR43767:SF10">
    <property type="entry name" value="SURFACTIN SYNTHASE SUBUNIT 1"/>
    <property type="match status" value="1"/>
</dbReference>
<dbReference type="Pfam" id="PF00501">
    <property type="entry name" value="AMP-binding"/>
    <property type="match status" value="1"/>
</dbReference>
<dbReference type="InterPro" id="IPR050237">
    <property type="entry name" value="ATP-dep_AMP-bd_enzyme"/>
</dbReference>
<dbReference type="Gene3D" id="3.40.50.12780">
    <property type="entry name" value="N-terminal domain of ligase-like"/>
    <property type="match status" value="1"/>
</dbReference>
<dbReference type="RefSeq" id="WP_012831587.1">
    <property type="nucleotide sequence ID" value="NC_013440.1"/>
</dbReference>
<dbReference type="eggNOG" id="COG0318">
    <property type="taxonomic scope" value="Bacteria"/>
</dbReference>
<dbReference type="InterPro" id="IPR045851">
    <property type="entry name" value="AMP-bd_C_sf"/>
</dbReference>
<dbReference type="Pfam" id="PF13193">
    <property type="entry name" value="AMP-binding_C"/>
    <property type="match status" value="1"/>
</dbReference>
<proteinExistence type="predicted"/>
<gene>
    <name evidence="3" type="ordered locus">Hoch_6526</name>
</gene>
<dbReference type="STRING" id="502025.Hoch_6526"/>
<sequence length="515" mass="54852">MNERLAEVLARLAATRPEGVLADADMRVRYAELPALCAALERAYDAAGIGRGDPVFLEGENTVVSVLVLLSLLASGRSVLLMPACAGLSRPPLCRHHIQVLARVPLTPEAIAECLAIDSYPPQSSPPSWCDEREGEDGMLLLRSSGSLAAPKLIAHSAAGLLGNARCCVDALHLGAEDRLLVPVPIFHMFGLGAALLPALLSGASVHLLADANLLRFVSAERAFEPSLVFLTPPFAATLVDRGRRRSHCRAAVLAGDRLAVALAEAVAARFGRALNLYGSTEMGAICVQHPTQDPPVRAAAGASSVPVGRPMPETYLRVLPVGADAEVAAIAPGEQGALWCRRRHGFIGYLDEKGALLDTARTHEDWMATGDLARWVQPAEDSAEPISAELLELVIVGRADHSVNRDGRLIACAEIEHLLSQLAGVRDVVVVVYGEGARGALVWAFCSPEQDRLGLSSRDIRRTCASGLVPVHLIPDHIIVMPNLPRLPSGKFDRRSLLRSEIATRHPPPGVPPS</sequence>
<keyword evidence="4" id="KW-1185">Reference proteome</keyword>
<dbReference type="PANTHER" id="PTHR43767">
    <property type="entry name" value="LONG-CHAIN-FATTY-ACID--COA LIGASE"/>
    <property type="match status" value="1"/>
</dbReference>
<dbReference type="GO" id="GO:0016877">
    <property type="term" value="F:ligase activity, forming carbon-sulfur bonds"/>
    <property type="evidence" value="ECO:0007669"/>
    <property type="project" value="UniProtKB-ARBA"/>
</dbReference>
<dbReference type="Gene3D" id="3.30.300.30">
    <property type="match status" value="1"/>
</dbReference>
<organism evidence="3 4">
    <name type="scientific">Haliangium ochraceum (strain DSM 14365 / JCM 11303 / SMP-2)</name>
    <dbReference type="NCBI Taxonomy" id="502025"/>
    <lineage>
        <taxon>Bacteria</taxon>
        <taxon>Pseudomonadati</taxon>
        <taxon>Myxococcota</taxon>
        <taxon>Polyangia</taxon>
        <taxon>Haliangiales</taxon>
        <taxon>Kofleriaceae</taxon>
        <taxon>Haliangium</taxon>
    </lineage>
</organism>
<keyword evidence="3" id="KW-0436">Ligase</keyword>
<dbReference type="InterPro" id="IPR025110">
    <property type="entry name" value="AMP-bd_C"/>
</dbReference>
<feature type="domain" description="AMP-binding enzyme C-terminal" evidence="2">
    <location>
        <begin position="415"/>
        <end position="492"/>
    </location>
</feature>
<accession>D0LRK3</accession>